<comment type="similarity">
    <text evidence="1">Belongs to the GSP E family.</text>
</comment>
<dbReference type="InterPro" id="IPR001482">
    <property type="entry name" value="T2SS/T4SS_dom"/>
</dbReference>
<name>A0A0L0WEK9_GOTPU</name>
<dbReference type="SUPFAM" id="SSF52540">
    <property type="entry name" value="P-loop containing nucleoside triphosphate hydrolases"/>
    <property type="match status" value="1"/>
</dbReference>
<dbReference type="GO" id="GO:0005524">
    <property type="term" value="F:ATP binding"/>
    <property type="evidence" value="ECO:0007669"/>
    <property type="project" value="InterPro"/>
</dbReference>
<gene>
    <name evidence="3" type="primary">pilT</name>
    <name evidence="3" type="ORF">CLPU_1c00250</name>
</gene>
<proteinExistence type="inferred from homology"/>
<dbReference type="PATRIC" id="fig|1503.3.peg.892"/>
<dbReference type="PANTHER" id="PTHR30486">
    <property type="entry name" value="TWITCHING MOTILITY PROTEIN PILT"/>
    <property type="match status" value="1"/>
</dbReference>
<keyword evidence="4" id="KW-1185">Reference proteome</keyword>
<evidence type="ECO:0000259" key="2">
    <source>
        <dbReference type="Pfam" id="PF00437"/>
    </source>
</evidence>
<evidence type="ECO:0000256" key="1">
    <source>
        <dbReference type="ARBA" id="ARBA00006611"/>
    </source>
</evidence>
<evidence type="ECO:0000313" key="3">
    <source>
        <dbReference type="EMBL" id="KNF09860.1"/>
    </source>
</evidence>
<dbReference type="Gene3D" id="3.30.450.90">
    <property type="match status" value="1"/>
</dbReference>
<reference evidence="4" key="1">
    <citation type="submission" date="2015-07" db="EMBL/GenBank/DDBJ databases">
        <title>Draft genome sequence of the purine-degrading Gottschalkia purinilyticum DSM 1384 (formerly Clostridium purinilyticum).</title>
        <authorList>
            <person name="Poehlein A."/>
            <person name="Schiel-Bengelsdorf B."/>
            <person name="Bengelsdorf F.R."/>
            <person name="Daniel R."/>
            <person name="Duerre P."/>
        </authorList>
    </citation>
    <scope>NUCLEOTIDE SEQUENCE [LARGE SCALE GENOMIC DNA]</scope>
    <source>
        <strain evidence="4">DSM 1384</strain>
    </source>
</reference>
<dbReference type="CDD" id="cd01131">
    <property type="entry name" value="PilT"/>
    <property type="match status" value="1"/>
</dbReference>
<organism evidence="3 4">
    <name type="scientific">Gottschalkia purinilytica</name>
    <name type="common">Clostridium purinilyticum</name>
    <dbReference type="NCBI Taxonomy" id="1503"/>
    <lineage>
        <taxon>Bacteria</taxon>
        <taxon>Bacillati</taxon>
        <taxon>Bacillota</taxon>
        <taxon>Tissierellia</taxon>
        <taxon>Tissierellales</taxon>
        <taxon>Gottschalkiaceae</taxon>
        <taxon>Gottschalkia</taxon>
    </lineage>
</organism>
<dbReference type="GO" id="GO:0016887">
    <property type="term" value="F:ATP hydrolysis activity"/>
    <property type="evidence" value="ECO:0007669"/>
    <property type="project" value="InterPro"/>
</dbReference>
<dbReference type="PANTHER" id="PTHR30486:SF16">
    <property type="entry name" value="TWITCHING MOTILITY PROTEIN PILT"/>
    <property type="match status" value="1"/>
</dbReference>
<dbReference type="STRING" id="1503.CLPU_1c00250"/>
<dbReference type="NCBIfam" id="TIGR01420">
    <property type="entry name" value="pilT_fam"/>
    <property type="match status" value="1"/>
</dbReference>
<dbReference type="EMBL" id="LGSS01000001">
    <property type="protein sequence ID" value="KNF09860.1"/>
    <property type="molecule type" value="Genomic_DNA"/>
</dbReference>
<comment type="caution">
    <text evidence="3">The sequence shown here is derived from an EMBL/GenBank/DDBJ whole genome shotgun (WGS) entry which is preliminary data.</text>
</comment>
<dbReference type="Proteomes" id="UP000037267">
    <property type="component" value="Unassembled WGS sequence"/>
</dbReference>
<dbReference type="RefSeq" id="WP_050353607.1">
    <property type="nucleotide sequence ID" value="NZ_LGSS01000001.1"/>
</dbReference>
<dbReference type="OrthoDB" id="9808272at2"/>
<sequence length="352" mass="40101">MNIINLIKKSLDLNASDIHLISDHYPMIRINGCIKKLKDNILELKDILKFLESILNNEEYLKLKKYGEIDLSMNIDKSIRLRLNVFRQRGKYSIAIRIIPIKIPSIEELKLPEVVKKLCSKKRGLILVTGPAGSGKTTTLSAMINEINNKKCCNIITLEDPIEYTHNNIKSIISQREIGKDTKSFKTGIRSALRQDPNIILVGEIRDVETVEICLNAGETGHLVLSTLHTIGAPKSIDRLINMFPIYQRDYISLQISNTLEAIISQQLIPSFSKGKRALALEVMTTNPAIKNLIREKKTYQINSIIQTSNKYGMSSMDDSLYELYIKGIISLQDTIDYCIDEKYMKRKLKFL</sequence>
<dbReference type="InterPro" id="IPR050921">
    <property type="entry name" value="T4SS_GSP_E_ATPase"/>
</dbReference>
<evidence type="ECO:0000313" key="4">
    <source>
        <dbReference type="Proteomes" id="UP000037267"/>
    </source>
</evidence>
<dbReference type="InterPro" id="IPR027417">
    <property type="entry name" value="P-loop_NTPase"/>
</dbReference>
<feature type="domain" description="Bacterial type II secretion system protein E" evidence="2">
    <location>
        <begin position="5"/>
        <end position="282"/>
    </location>
</feature>
<dbReference type="InterPro" id="IPR006321">
    <property type="entry name" value="PilT/PilU"/>
</dbReference>
<protein>
    <submittedName>
        <fullName evidence="3">Twitching mobility protein PilT</fullName>
    </submittedName>
</protein>
<accession>A0A0L0WEK9</accession>
<dbReference type="AlphaFoldDB" id="A0A0L0WEK9"/>
<dbReference type="Gene3D" id="3.40.50.300">
    <property type="entry name" value="P-loop containing nucleotide triphosphate hydrolases"/>
    <property type="match status" value="1"/>
</dbReference>
<dbReference type="Pfam" id="PF00437">
    <property type="entry name" value="T2SSE"/>
    <property type="match status" value="1"/>
</dbReference>